<comment type="caution">
    <text evidence="2">The sequence shown here is derived from an EMBL/GenBank/DDBJ whole genome shotgun (WGS) entry which is preliminary data.</text>
</comment>
<evidence type="ECO:0000259" key="1">
    <source>
        <dbReference type="Pfam" id="PF21780"/>
    </source>
</evidence>
<evidence type="ECO:0000313" key="3">
    <source>
        <dbReference type="Proteomes" id="UP000294927"/>
    </source>
</evidence>
<feature type="domain" description="DUF6875" evidence="1">
    <location>
        <begin position="38"/>
        <end position="188"/>
    </location>
</feature>
<gene>
    <name evidence="2" type="ORF">CLV71_115179</name>
</gene>
<accession>A0A4R7V7M4</accession>
<dbReference type="OrthoDB" id="8420726at2"/>
<name>A0A4R7V7M4_9PSEU</name>
<keyword evidence="3" id="KW-1185">Reference proteome</keyword>
<reference evidence="2 3" key="1">
    <citation type="submission" date="2019-03" db="EMBL/GenBank/DDBJ databases">
        <title>Genomic Encyclopedia of Archaeal and Bacterial Type Strains, Phase II (KMG-II): from individual species to whole genera.</title>
        <authorList>
            <person name="Goeker M."/>
        </authorList>
    </citation>
    <scope>NUCLEOTIDE SEQUENCE [LARGE SCALE GENOMIC DNA]</scope>
    <source>
        <strain evidence="2 3">DSM 45499</strain>
    </source>
</reference>
<proteinExistence type="predicted"/>
<sequence length="233" mass="25238">MSAPETSAAVASVIPRSLIRADAATMHFDRYPQYEAGMRWVDEWVTQPHPDLGRPGAVCPQLAPAIRAQTVWLVALTVAGYTPAHAVGAGTVLMEVFDDLAAGPDRSSTALLGFFPELPDEHAATLIDGGHRELRTAFVERGLMLGEFHARSTVGGVHNRALRVMRCPAPMFAVRVMTPHDVVFADQPALTPAERVAFLRACERHIGARLNPTTRADLGARLQTAHEALPGRR</sequence>
<evidence type="ECO:0000313" key="2">
    <source>
        <dbReference type="EMBL" id="TDV43716.1"/>
    </source>
</evidence>
<dbReference type="InterPro" id="IPR049240">
    <property type="entry name" value="DUF6875"/>
</dbReference>
<protein>
    <recommendedName>
        <fullName evidence="1">DUF6875 domain-containing protein</fullName>
    </recommendedName>
</protein>
<organism evidence="2 3">
    <name type="scientific">Actinophytocola oryzae</name>
    <dbReference type="NCBI Taxonomy" id="502181"/>
    <lineage>
        <taxon>Bacteria</taxon>
        <taxon>Bacillati</taxon>
        <taxon>Actinomycetota</taxon>
        <taxon>Actinomycetes</taxon>
        <taxon>Pseudonocardiales</taxon>
        <taxon>Pseudonocardiaceae</taxon>
    </lineage>
</organism>
<dbReference type="EMBL" id="SOCP01000015">
    <property type="protein sequence ID" value="TDV43716.1"/>
    <property type="molecule type" value="Genomic_DNA"/>
</dbReference>
<dbReference type="Pfam" id="PF21780">
    <property type="entry name" value="DUF6875"/>
    <property type="match status" value="1"/>
</dbReference>
<dbReference type="Proteomes" id="UP000294927">
    <property type="component" value="Unassembled WGS sequence"/>
</dbReference>
<dbReference type="RefSeq" id="WP_133906930.1">
    <property type="nucleotide sequence ID" value="NZ_SOCP01000015.1"/>
</dbReference>
<dbReference type="AlphaFoldDB" id="A0A4R7V7M4"/>